<feature type="non-terminal residue" evidence="2">
    <location>
        <position position="109"/>
    </location>
</feature>
<evidence type="ECO:0000313" key="3">
    <source>
        <dbReference type="Proteomes" id="UP001234989"/>
    </source>
</evidence>
<dbReference type="Proteomes" id="UP001234989">
    <property type="component" value="Chromosome 6"/>
</dbReference>
<keyword evidence="3" id="KW-1185">Reference proteome</keyword>
<sequence>AHVDIGDREMAREVHRLARLGVIAKQDLDSSLLELKALVKEGKVKVFSQGGDGVLRYQGRLCVPCVDGLREKILEESHNSFYSIHPGSTKMYRDLRDVYWWGGIKKDIA</sequence>
<reference evidence="2" key="1">
    <citation type="submission" date="2023-08" db="EMBL/GenBank/DDBJ databases">
        <title>A de novo genome assembly of Solanum verrucosum Schlechtendal, a Mexican diploid species geographically isolated from the other diploid A-genome species in potato relatives.</title>
        <authorList>
            <person name="Hosaka K."/>
        </authorList>
    </citation>
    <scope>NUCLEOTIDE SEQUENCE</scope>
    <source>
        <tissue evidence="2">Young leaves</tissue>
    </source>
</reference>
<feature type="domain" description="Integrase zinc-binding" evidence="1">
    <location>
        <begin position="68"/>
        <end position="108"/>
    </location>
</feature>
<organism evidence="2 3">
    <name type="scientific">Solanum verrucosum</name>
    <dbReference type="NCBI Taxonomy" id="315347"/>
    <lineage>
        <taxon>Eukaryota</taxon>
        <taxon>Viridiplantae</taxon>
        <taxon>Streptophyta</taxon>
        <taxon>Embryophyta</taxon>
        <taxon>Tracheophyta</taxon>
        <taxon>Spermatophyta</taxon>
        <taxon>Magnoliopsida</taxon>
        <taxon>eudicotyledons</taxon>
        <taxon>Gunneridae</taxon>
        <taxon>Pentapetalae</taxon>
        <taxon>asterids</taxon>
        <taxon>lamiids</taxon>
        <taxon>Solanales</taxon>
        <taxon>Solanaceae</taxon>
        <taxon>Solanoideae</taxon>
        <taxon>Solaneae</taxon>
        <taxon>Solanum</taxon>
    </lineage>
</organism>
<accession>A0AAF0QYD3</accession>
<dbReference type="Gene3D" id="1.10.340.70">
    <property type="match status" value="1"/>
</dbReference>
<protein>
    <recommendedName>
        <fullName evidence="1">Integrase zinc-binding domain-containing protein</fullName>
    </recommendedName>
</protein>
<dbReference type="InterPro" id="IPR041588">
    <property type="entry name" value="Integrase_H2C2"/>
</dbReference>
<dbReference type="Pfam" id="PF17921">
    <property type="entry name" value="Integrase_H2C2"/>
    <property type="match status" value="1"/>
</dbReference>
<name>A0AAF0QYD3_SOLVR</name>
<dbReference type="EMBL" id="CP133617">
    <property type="protein sequence ID" value="WMV32744.1"/>
    <property type="molecule type" value="Genomic_DNA"/>
</dbReference>
<proteinExistence type="predicted"/>
<gene>
    <name evidence="2" type="ORF">MTR67_026129</name>
</gene>
<evidence type="ECO:0000313" key="2">
    <source>
        <dbReference type="EMBL" id="WMV32744.1"/>
    </source>
</evidence>
<evidence type="ECO:0000259" key="1">
    <source>
        <dbReference type="Pfam" id="PF17921"/>
    </source>
</evidence>
<feature type="non-terminal residue" evidence="2">
    <location>
        <position position="1"/>
    </location>
</feature>
<dbReference type="AlphaFoldDB" id="A0AAF0QYD3"/>